<dbReference type="Proteomes" id="UP000053617">
    <property type="component" value="Unassembled WGS sequence"/>
</dbReference>
<keyword evidence="4" id="KW-1185">Reference proteome</keyword>
<evidence type="ECO:0000313" key="4">
    <source>
        <dbReference type="Proteomes" id="UP000053617"/>
    </source>
</evidence>
<dbReference type="RefSeq" id="XP_013267293.1">
    <property type="nucleotide sequence ID" value="XM_013411839.1"/>
</dbReference>
<dbReference type="EMBL" id="KN847483">
    <property type="protein sequence ID" value="KIX00157.1"/>
    <property type="molecule type" value="Genomic_DNA"/>
</dbReference>
<dbReference type="InterPro" id="IPR003615">
    <property type="entry name" value="HNH_nuc"/>
</dbReference>
<dbReference type="OrthoDB" id="5416097at2759"/>
<dbReference type="GeneID" id="25298365"/>
<dbReference type="AlphaFoldDB" id="A0A0D2FDJ6"/>
<feature type="region of interest" description="Disordered" evidence="1">
    <location>
        <begin position="35"/>
        <end position="70"/>
    </location>
</feature>
<dbReference type="HOGENOM" id="CLU_089038_0_0_1"/>
<sequence>MNRLRIIAETDRQFIILSDRSTYFVPLQRTQKLRDSNFRESEAASERPKNPKRRKLNSGTNSWMSRSAKEVNKCKKRDDHQCVLTRRPGPQAAHIFPYCMLNPRPKADRNNTSNGIPEFWESIRVFWDEDRIDKWKRTIFQDPQSPYTGVDRCFNLISLSADTHDVWNRGMFALKPLRLSSDRKTLTVQLFWQVPTKYEIDSRIDLLTEPKSSKGLDIVERNFLNRLEDDGSTPRICSGEILTLTTKDPETLRDAMVSPTSRGNVWMANPGLG</sequence>
<evidence type="ECO:0000256" key="1">
    <source>
        <dbReference type="SAM" id="MobiDB-lite"/>
    </source>
</evidence>
<dbReference type="VEuPathDB" id="FungiDB:Z518_10294"/>
<dbReference type="Pfam" id="PF13391">
    <property type="entry name" value="HNH_2"/>
    <property type="match status" value="1"/>
</dbReference>
<gene>
    <name evidence="3" type="ORF">Z518_10294</name>
</gene>
<feature type="domain" description="HNH nuclease" evidence="2">
    <location>
        <begin position="82"/>
        <end position="174"/>
    </location>
</feature>
<accession>A0A0D2FDJ6</accession>
<organism evidence="3 4">
    <name type="scientific">Rhinocladiella mackenziei CBS 650.93</name>
    <dbReference type="NCBI Taxonomy" id="1442369"/>
    <lineage>
        <taxon>Eukaryota</taxon>
        <taxon>Fungi</taxon>
        <taxon>Dikarya</taxon>
        <taxon>Ascomycota</taxon>
        <taxon>Pezizomycotina</taxon>
        <taxon>Eurotiomycetes</taxon>
        <taxon>Chaetothyriomycetidae</taxon>
        <taxon>Chaetothyriales</taxon>
        <taxon>Herpotrichiellaceae</taxon>
        <taxon>Rhinocladiella</taxon>
    </lineage>
</organism>
<proteinExistence type="predicted"/>
<evidence type="ECO:0000313" key="3">
    <source>
        <dbReference type="EMBL" id="KIX00157.1"/>
    </source>
</evidence>
<protein>
    <submittedName>
        <fullName evidence="3">Rhinocladiella mackenziei CBS 650.93 unplaced genomic scaffold supercont1.9, whole genome shotgun sequence</fullName>
    </submittedName>
</protein>
<name>A0A0D2FDJ6_9EURO</name>
<feature type="compositionally biased region" description="Basic and acidic residues" evidence="1">
    <location>
        <begin position="35"/>
        <end position="49"/>
    </location>
</feature>
<evidence type="ECO:0000259" key="2">
    <source>
        <dbReference type="Pfam" id="PF13391"/>
    </source>
</evidence>
<reference evidence="3 4" key="1">
    <citation type="submission" date="2015-01" db="EMBL/GenBank/DDBJ databases">
        <title>The Genome Sequence of Rhinocladiella mackenzie CBS 650.93.</title>
        <authorList>
            <consortium name="The Broad Institute Genomics Platform"/>
            <person name="Cuomo C."/>
            <person name="de Hoog S."/>
            <person name="Gorbushina A."/>
            <person name="Stielow B."/>
            <person name="Teixiera M."/>
            <person name="Abouelleil A."/>
            <person name="Chapman S.B."/>
            <person name="Priest M."/>
            <person name="Young S.K."/>
            <person name="Wortman J."/>
            <person name="Nusbaum C."/>
            <person name="Birren B."/>
        </authorList>
    </citation>
    <scope>NUCLEOTIDE SEQUENCE [LARGE SCALE GENOMIC DNA]</scope>
    <source>
        <strain evidence="3 4">CBS 650.93</strain>
    </source>
</reference>